<feature type="region of interest" description="Disordered" evidence="8">
    <location>
        <begin position="1"/>
        <end position="23"/>
    </location>
</feature>
<keyword evidence="2" id="KW-0813">Transport</keyword>
<organism evidence="10 11">
    <name type="scientific">Pendulispora brunnea</name>
    <dbReference type="NCBI Taxonomy" id="2905690"/>
    <lineage>
        <taxon>Bacteria</taxon>
        <taxon>Pseudomonadati</taxon>
        <taxon>Myxococcota</taxon>
        <taxon>Myxococcia</taxon>
        <taxon>Myxococcales</taxon>
        <taxon>Sorangiineae</taxon>
        <taxon>Pendulisporaceae</taxon>
        <taxon>Pendulispora</taxon>
    </lineage>
</organism>
<evidence type="ECO:0000256" key="4">
    <source>
        <dbReference type="ARBA" id="ARBA00022519"/>
    </source>
</evidence>
<name>A0ABZ2KHN4_9BACT</name>
<feature type="transmembrane region" description="Helical" evidence="9">
    <location>
        <begin position="114"/>
        <end position="134"/>
    </location>
</feature>
<evidence type="ECO:0000256" key="9">
    <source>
        <dbReference type="SAM" id="Phobius"/>
    </source>
</evidence>
<gene>
    <name evidence="10" type="ORF">LZC95_14715</name>
</gene>
<dbReference type="InterPro" id="IPR001851">
    <property type="entry name" value="ABC_transp_permease"/>
</dbReference>
<keyword evidence="4" id="KW-0997">Cell inner membrane</keyword>
<feature type="transmembrane region" description="Helical" evidence="9">
    <location>
        <begin position="69"/>
        <end position="102"/>
    </location>
</feature>
<keyword evidence="7 9" id="KW-0472">Membrane</keyword>
<dbReference type="Pfam" id="PF02653">
    <property type="entry name" value="BPD_transp_2"/>
    <property type="match status" value="1"/>
</dbReference>
<feature type="transmembrane region" description="Helical" evidence="9">
    <location>
        <begin position="39"/>
        <end position="57"/>
    </location>
</feature>
<evidence type="ECO:0000256" key="2">
    <source>
        <dbReference type="ARBA" id="ARBA00022448"/>
    </source>
</evidence>
<evidence type="ECO:0000256" key="8">
    <source>
        <dbReference type="SAM" id="MobiDB-lite"/>
    </source>
</evidence>
<feature type="transmembrane region" description="Helical" evidence="9">
    <location>
        <begin position="182"/>
        <end position="204"/>
    </location>
</feature>
<evidence type="ECO:0000256" key="1">
    <source>
        <dbReference type="ARBA" id="ARBA00004651"/>
    </source>
</evidence>
<comment type="subcellular location">
    <subcellularLocation>
        <location evidence="1">Cell membrane</location>
        <topology evidence="1">Multi-pass membrane protein</topology>
    </subcellularLocation>
</comment>
<evidence type="ECO:0000256" key="5">
    <source>
        <dbReference type="ARBA" id="ARBA00022692"/>
    </source>
</evidence>
<evidence type="ECO:0000256" key="3">
    <source>
        <dbReference type="ARBA" id="ARBA00022475"/>
    </source>
</evidence>
<evidence type="ECO:0000313" key="10">
    <source>
        <dbReference type="EMBL" id="WXA98081.1"/>
    </source>
</evidence>
<keyword evidence="5 9" id="KW-0812">Transmembrane</keyword>
<dbReference type="Proteomes" id="UP001379533">
    <property type="component" value="Chromosome"/>
</dbReference>
<accession>A0ABZ2KHN4</accession>
<dbReference type="EMBL" id="CP089982">
    <property type="protein sequence ID" value="WXA98081.1"/>
    <property type="molecule type" value="Genomic_DNA"/>
</dbReference>
<sequence>MSNAGQSDAFAKPRPGTSTSSASSTWAWSSLLGGSRGPAIGLFLLCVVLSFATPYFLTFRNLLNVLDQVTILGILAVGGTAVIVIGGIDLSVGAVLALAMMVLGWLSHDAGLSLGLSAVAAVLVAALCGLANGLSITLTRLPPFIATLAMMSIARGVANVITDGKQIVGYPSWFFNLSSHRYLGFLSVTGAFLVLLYIAAWAFMRYRVEGRALYALGGSAEVARLSGIRVKLLTVGVYVVAGTLAGVAGVVLAMRLDSSQPSAGNGYELDTIAAIVIGGASLRGGVGQVGGTIVGVLIIGVLRNGLNLLGVSPFVQQVVIGFVIALAVMFDALRQKSPGRQTH</sequence>
<protein>
    <submittedName>
        <fullName evidence="10">ABC transporter permease</fullName>
    </submittedName>
</protein>
<dbReference type="PANTHER" id="PTHR32196">
    <property type="entry name" value="ABC TRANSPORTER PERMEASE PROTEIN YPHD-RELATED-RELATED"/>
    <property type="match status" value="1"/>
</dbReference>
<feature type="transmembrane region" description="Helical" evidence="9">
    <location>
        <begin position="141"/>
        <end position="162"/>
    </location>
</feature>
<reference evidence="10 11" key="1">
    <citation type="submission" date="2021-12" db="EMBL/GenBank/DDBJ databases">
        <title>Discovery of the Pendulisporaceae a myxobacterial family with distinct sporulation behavior and unique specialized metabolism.</title>
        <authorList>
            <person name="Garcia R."/>
            <person name="Popoff A."/>
            <person name="Bader C.D."/>
            <person name="Loehr J."/>
            <person name="Walesch S."/>
            <person name="Walt C."/>
            <person name="Boldt J."/>
            <person name="Bunk B."/>
            <person name="Haeckl F.J.F.P.J."/>
            <person name="Gunesch A.P."/>
            <person name="Birkelbach J."/>
            <person name="Nuebel U."/>
            <person name="Pietschmann T."/>
            <person name="Bach T."/>
            <person name="Mueller R."/>
        </authorList>
    </citation>
    <scope>NUCLEOTIDE SEQUENCE [LARGE SCALE GENOMIC DNA]</scope>
    <source>
        <strain evidence="10 11">MSr12523</strain>
    </source>
</reference>
<keyword evidence="11" id="KW-1185">Reference proteome</keyword>
<proteinExistence type="predicted"/>
<keyword evidence="3" id="KW-1003">Cell membrane</keyword>
<evidence type="ECO:0000313" key="11">
    <source>
        <dbReference type="Proteomes" id="UP001379533"/>
    </source>
</evidence>
<evidence type="ECO:0000256" key="7">
    <source>
        <dbReference type="ARBA" id="ARBA00023136"/>
    </source>
</evidence>
<evidence type="ECO:0000256" key="6">
    <source>
        <dbReference type="ARBA" id="ARBA00022989"/>
    </source>
</evidence>
<keyword evidence="6 9" id="KW-1133">Transmembrane helix</keyword>
<feature type="transmembrane region" description="Helical" evidence="9">
    <location>
        <begin position="232"/>
        <end position="254"/>
    </location>
</feature>
<feature type="transmembrane region" description="Helical" evidence="9">
    <location>
        <begin position="314"/>
        <end position="333"/>
    </location>
</feature>
<dbReference type="RefSeq" id="WP_394848693.1">
    <property type="nucleotide sequence ID" value="NZ_CP089982.1"/>
</dbReference>
<dbReference type="CDD" id="cd06579">
    <property type="entry name" value="TM_PBP1_transp_AraH_like"/>
    <property type="match status" value="1"/>
</dbReference>
<dbReference type="PANTHER" id="PTHR32196:SF21">
    <property type="entry name" value="ABC TRANSPORTER PERMEASE PROTEIN YPHD-RELATED"/>
    <property type="match status" value="1"/>
</dbReference>